<comment type="caution">
    <text evidence="1">The sequence shown here is derived from an EMBL/GenBank/DDBJ whole genome shotgun (WGS) entry which is preliminary data.</text>
</comment>
<reference evidence="1" key="1">
    <citation type="submission" date="2021-08" db="EMBL/GenBank/DDBJ databases">
        <title>The first chromosome-level gecko genome reveals the dynamic sex chromosomes of Neotropical dwarf geckos (Sphaerodactylidae: Sphaerodactylus).</title>
        <authorList>
            <person name="Pinto B.J."/>
            <person name="Keating S.E."/>
            <person name="Gamble T."/>
        </authorList>
    </citation>
    <scope>NUCLEOTIDE SEQUENCE</scope>
    <source>
        <strain evidence="1">TG3544</strain>
    </source>
</reference>
<evidence type="ECO:0000313" key="2">
    <source>
        <dbReference type="Proteomes" id="UP000827872"/>
    </source>
</evidence>
<name>A0ACB8F9C8_9SAUR</name>
<dbReference type="EMBL" id="CM037621">
    <property type="protein sequence ID" value="KAH8001831.1"/>
    <property type="molecule type" value="Genomic_DNA"/>
</dbReference>
<evidence type="ECO:0000313" key="1">
    <source>
        <dbReference type="EMBL" id="KAH8001831.1"/>
    </source>
</evidence>
<accession>A0ACB8F9C8</accession>
<protein>
    <submittedName>
        <fullName evidence="1">Uncharacterized protein</fullName>
    </submittedName>
</protein>
<sequence length="261" mass="29979">MVYSNVIKIPASSDTIMRKKHVNEETIIIFHVTCGMNGDKISRQNLVAKNDITKHHSKYNINISFYDFSFKTPIYNQYFVHQHQDVFLQVSLHSPDPKLVLFMDTCVASPDINDFTTLTYDLIRSGCVQDFTYQELPSPSNNVVRCKFNALKLLKKHNAIYLKCYLVVCKASDYSSRCYKGCLPTKNRDVTALQDGMTVMGTVWLRKEGKKHEREKRAILTEDEGICPFTIIAMILVVIVFVLAGFLLISKLMKKKTNQIY</sequence>
<gene>
    <name evidence="1" type="ORF">K3G42_017090</name>
</gene>
<dbReference type="Proteomes" id="UP000827872">
    <property type="component" value="Linkage Group LG08"/>
</dbReference>
<keyword evidence="2" id="KW-1185">Reference proteome</keyword>
<organism evidence="1 2">
    <name type="scientific">Sphaerodactylus townsendi</name>
    <dbReference type="NCBI Taxonomy" id="933632"/>
    <lineage>
        <taxon>Eukaryota</taxon>
        <taxon>Metazoa</taxon>
        <taxon>Chordata</taxon>
        <taxon>Craniata</taxon>
        <taxon>Vertebrata</taxon>
        <taxon>Euteleostomi</taxon>
        <taxon>Lepidosauria</taxon>
        <taxon>Squamata</taxon>
        <taxon>Bifurcata</taxon>
        <taxon>Gekkota</taxon>
        <taxon>Sphaerodactylidae</taxon>
        <taxon>Sphaerodactylus</taxon>
    </lineage>
</organism>
<proteinExistence type="predicted"/>